<evidence type="ECO:0000313" key="1">
    <source>
        <dbReference type="EMBL" id="CCC82264.1"/>
    </source>
</evidence>
<dbReference type="STRING" id="768679.TTX_1641"/>
<evidence type="ECO:0000313" key="2">
    <source>
        <dbReference type="Proteomes" id="UP000002654"/>
    </source>
</evidence>
<organism evidence="1 2">
    <name type="scientific">Thermoproteus tenax (strain ATCC 35583 / DSM 2078 / JCM 9277 / NBRC 100435 / Kra 1)</name>
    <dbReference type="NCBI Taxonomy" id="768679"/>
    <lineage>
        <taxon>Archaea</taxon>
        <taxon>Thermoproteota</taxon>
        <taxon>Thermoprotei</taxon>
        <taxon>Thermoproteales</taxon>
        <taxon>Thermoproteaceae</taxon>
        <taxon>Thermoproteus</taxon>
    </lineage>
</organism>
<dbReference type="KEGG" id="ttn:TTX_1641"/>
<name>G4RL19_THETK</name>
<dbReference type="PATRIC" id="fig|768679.9.peg.1661"/>
<keyword evidence="2" id="KW-1185">Reference proteome</keyword>
<sequence length="169" mass="19047">MPTPLEIAIEAIAESYYSMLVRLCECERLRREYARDLELASVADIVIKALAEERSVEAGPVKIEVRRRLLGKSVRILLWDNEATPDELLTKVSQARSRAAWLQSDCSDQALLEPVYSSNDREAIEYAVGHLGELSKVCEGTVPRLDSVNLQDYVKQGILRGIEQFLKGR</sequence>
<accession>G4RL19</accession>
<dbReference type="Proteomes" id="UP000002654">
    <property type="component" value="Chromosome"/>
</dbReference>
<dbReference type="RefSeq" id="WP_014127518.1">
    <property type="nucleotide sequence ID" value="NC_016070.1"/>
</dbReference>
<dbReference type="GeneID" id="11262522"/>
<dbReference type="HOGENOM" id="CLU_1575036_0_0_2"/>
<proteinExistence type="predicted"/>
<protein>
    <submittedName>
        <fullName evidence="1">Uncharacterized protein</fullName>
    </submittedName>
</protein>
<dbReference type="eggNOG" id="arCOG05670">
    <property type="taxonomic scope" value="Archaea"/>
</dbReference>
<reference evidence="1 2" key="1">
    <citation type="journal article" date="2011" name="PLoS ONE">
        <title>The complete genome sequence of Thermoproteus tenax: a physiologically versatile member of the Crenarchaeota.</title>
        <authorList>
            <person name="Siebers B."/>
            <person name="Zaparty M."/>
            <person name="Raddatz G."/>
            <person name="Tjaden B."/>
            <person name="Albers S.V."/>
            <person name="Bell S.D."/>
            <person name="Blombach F."/>
            <person name="Kletzin A."/>
            <person name="Kyrpides N."/>
            <person name="Lanz C."/>
            <person name="Plagens A."/>
            <person name="Rampp M."/>
            <person name="Rosinus A."/>
            <person name="von Jan M."/>
            <person name="Makarova K.S."/>
            <person name="Klenk H.P."/>
            <person name="Schuster S.C."/>
            <person name="Hensel R."/>
        </authorList>
    </citation>
    <scope>NUCLEOTIDE SEQUENCE [LARGE SCALE GENOMIC DNA]</scope>
    <source>
        <strain evidence="2">ATCC 35583 / DSM 2078 / JCM 9277 / NBRC 100435 / Kra 1</strain>
    </source>
</reference>
<dbReference type="AlphaFoldDB" id="G4RL19"/>
<dbReference type="PaxDb" id="768679-TTX_1641"/>
<dbReference type="EMBL" id="FN869859">
    <property type="protein sequence ID" value="CCC82264.1"/>
    <property type="molecule type" value="Genomic_DNA"/>
</dbReference>
<gene>
    <name evidence="1" type="ordered locus">TTX_1641</name>
</gene>